<feature type="transmembrane region" description="Helical" evidence="6">
    <location>
        <begin position="256"/>
        <end position="273"/>
    </location>
</feature>
<comment type="caution">
    <text evidence="7">The sequence shown here is derived from an EMBL/GenBank/DDBJ whole genome shotgun (WGS) entry which is preliminary data.</text>
</comment>
<feature type="transmembrane region" description="Helical" evidence="6">
    <location>
        <begin position="32"/>
        <end position="47"/>
    </location>
</feature>
<gene>
    <name evidence="7" type="ORF">GR167_05885</name>
</gene>
<feature type="transmembrane region" description="Helical" evidence="6">
    <location>
        <begin position="355"/>
        <end position="385"/>
    </location>
</feature>
<evidence type="ECO:0000313" key="8">
    <source>
        <dbReference type="Proteomes" id="UP000479043"/>
    </source>
</evidence>
<dbReference type="AlphaFoldDB" id="A0A6L8LGI9"/>
<feature type="transmembrane region" description="Helical" evidence="6">
    <location>
        <begin position="279"/>
        <end position="298"/>
    </location>
</feature>
<feature type="transmembrane region" description="Helical" evidence="6">
    <location>
        <begin position="319"/>
        <end position="343"/>
    </location>
</feature>
<evidence type="ECO:0000256" key="2">
    <source>
        <dbReference type="ARBA" id="ARBA00022448"/>
    </source>
</evidence>
<feature type="transmembrane region" description="Helical" evidence="6">
    <location>
        <begin position="105"/>
        <end position="125"/>
    </location>
</feature>
<dbReference type="PANTHER" id="PTHR10283">
    <property type="entry name" value="SOLUTE CARRIER FAMILY 13 MEMBER"/>
    <property type="match status" value="1"/>
</dbReference>
<dbReference type="Proteomes" id="UP000479043">
    <property type="component" value="Unassembled WGS sequence"/>
</dbReference>
<dbReference type="EMBL" id="WWEN01000002">
    <property type="protein sequence ID" value="MYM54823.1"/>
    <property type="molecule type" value="Genomic_DNA"/>
</dbReference>
<dbReference type="RefSeq" id="WP_160972491.1">
    <property type="nucleotide sequence ID" value="NZ_WWEN01000002.1"/>
</dbReference>
<evidence type="ECO:0000256" key="1">
    <source>
        <dbReference type="ARBA" id="ARBA00004141"/>
    </source>
</evidence>
<reference evidence="7 8" key="1">
    <citation type="submission" date="2020-01" db="EMBL/GenBank/DDBJ databases">
        <authorList>
            <person name="Chen S."/>
        </authorList>
    </citation>
    <scope>NUCLEOTIDE SEQUENCE [LARGE SCALE GENOMIC DNA]</scope>
    <source>
        <strain evidence="7 8">GS-10</strain>
    </source>
</reference>
<dbReference type="InterPro" id="IPR001898">
    <property type="entry name" value="SLC13A/DASS"/>
</dbReference>
<dbReference type="NCBIfam" id="TIGR00785">
    <property type="entry name" value="dass"/>
    <property type="match status" value="1"/>
</dbReference>
<dbReference type="InterPro" id="IPR031312">
    <property type="entry name" value="Na/sul_symport_CS"/>
</dbReference>
<protein>
    <submittedName>
        <fullName evidence="7">DASS family sodium-coupled anion symporter</fullName>
    </submittedName>
</protein>
<keyword evidence="5 6" id="KW-0472">Membrane</keyword>
<feature type="transmembrane region" description="Helical" evidence="6">
    <location>
        <begin position="204"/>
        <end position="226"/>
    </location>
</feature>
<keyword evidence="4 6" id="KW-1133">Transmembrane helix</keyword>
<feature type="transmembrane region" description="Helical" evidence="6">
    <location>
        <begin position="78"/>
        <end position="96"/>
    </location>
</feature>
<dbReference type="PROSITE" id="PS01271">
    <property type="entry name" value="NA_SULFATE"/>
    <property type="match status" value="1"/>
</dbReference>
<comment type="subcellular location">
    <subcellularLocation>
        <location evidence="1">Membrane</location>
        <topology evidence="1">Multi-pass membrane protein</topology>
    </subcellularLocation>
</comment>
<evidence type="ECO:0000256" key="6">
    <source>
        <dbReference type="SAM" id="Phobius"/>
    </source>
</evidence>
<keyword evidence="2" id="KW-0813">Transport</keyword>
<keyword evidence="8" id="KW-1185">Reference proteome</keyword>
<feature type="transmembrane region" description="Helical" evidence="6">
    <location>
        <begin position="437"/>
        <end position="461"/>
    </location>
</feature>
<accession>A0A6L8LGI9</accession>
<organism evidence="7 8">
    <name type="scientific">Thalassovita mangrovi</name>
    <dbReference type="NCBI Taxonomy" id="2692236"/>
    <lineage>
        <taxon>Bacteria</taxon>
        <taxon>Pseudomonadati</taxon>
        <taxon>Pseudomonadota</taxon>
        <taxon>Alphaproteobacteria</taxon>
        <taxon>Rhodobacterales</taxon>
        <taxon>Roseobacteraceae</taxon>
        <taxon>Thalassovita</taxon>
    </lineage>
</organism>
<sequence>MSFKSSAIALGLLLLILPVILPAPAGMPDAAWLAAGLALTMAAWWLSEALPLSVTALLPLAAAPLLGISGIAEVSAHYSNPLIILFLGGFLLARAIERCGLHRRLAIALLGAAGKRPTHILAAVMATTAFLSLWISNTASTMVIAPIAAAIAASQPDRPRFGTALMLGVAFAATIGGMGSLIGTPPNAIFAAHVNSAYGIEIGFAQWAAIGVPVSLVLLAAAWLVLSRLTPGLRAEELSLSFGNQDGPMSVAEKRVAVIAALTALAWIARPLLEWLLPSLVLSDAGIAMLAAMALFISPDGKDGRLLDWDTAAGLRWDVLILFGGGLALAGTLDQTGLAGWIGGKIDTIDHLPQILLLLVIAALIVYVGELASNTAMAAIFLPIAGAAAATLGADPVIFMLPVALSASVGFMLPVATPPNAIVFSNPSVTRGDMLRAGALLDVIGIAVAVAAGVVLAPVFFG</sequence>
<evidence type="ECO:0000256" key="3">
    <source>
        <dbReference type="ARBA" id="ARBA00022692"/>
    </source>
</evidence>
<feature type="transmembrane region" description="Helical" evidence="6">
    <location>
        <begin position="397"/>
        <end position="417"/>
    </location>
</feature>
<evidence type="ECO:0000256" key="5">
    <source>
        <dbReference type="ARBA" id="ARBA00023136"/>
    </source>
</evidence>
<proteinExistence type="predicted"/>
<dbReference type="Pfam" id="PF00939">
    <property type="entry name" value="Na_sulph_symp"/>
    <property type="match status" value="1"/>
</dbReference>
<name>A0A6L8LGI9_9RHOB</name>
<dbReference type="GO" id="GO:0015141">
    <property type="term" value="F:succinate transmembrane transporter activity"/>
    <property type="evidence" value="ECO:0007669"/>
    <property type="project" value="UniProtKB-ARBA"/>
</dbReference>
<feature type="transmembrane region" description="Helical" evidence="6">
    <location>
        <begin position="54"/>
        <end position="72"/>
    </location>
</feature>
<evidence type="ECO:0000313" key="7">
    <source>
        <dbReference type="EMBL" id="MYM54823.1"/>
    </source>
</evidence>
<feature type="transmembrane region" description="Helical" evidence="6">
    <location>
        <begin position="131"/>
        <end position="152"/>
    </location>
</feature>
<evidence type="ECO:0000256" key="4">
    <source>
        <dbReference type="ARBA" id="ARBA00022989"/>
    </source>
</evidence>
<feature type="transmembrane region" description="Helical" evidence="6">
    <location>
        <begin position="164"/>
        <end position="184"/>
    </location>
</feature>
<keyword evidence="3 6" id="KW-0812">Transmembrane</keyword>
<dbReference type="PANTHER" id="PTHR10283:SF82">
    <property type="entry name" value="SOLUTE CARRIER FAMILY 13 MEMBER 2"/>
    <property type="match status" value="1"/>
</dbReference>
<dbReference type="GO" id="GO:0005886">
    <property type="term" value="C:plasma membrane"/>
    <property type="evidence" value="ECO:0007669"/>
    <property type="project" value="TreeGrafter"/>
</dbReference>